<protein>
    <submittedName>
        <fullName evidence="2">Putative secreted protein</fullName>
    </submittedName>
</protein>
<evidence type="ECO:0000313" key="2">
    <source>
        <dbReference type="EMBL" id="MBW48876.1"/>
    </source>
</evidence>
<keyword evidence="1" id="KW-0732">Signal</keyword>
<sequence length="77" mass="8821">MCIYMFCFSFFSLSLLLRTPANVPMHLHFEKKTTLPISTNQQLSAFRTVCPSSSFANSFQSLSLRIDSFSLHWLTPV</sequence>
<organism evidence="2">
    <name type="scientific">Anopheles triannulatus</name>
    <dbReference type="NCBI Taxonomy" id="58253"/>
    <lineage>
        <taxon>Eukaryota</taxon>
        <taxon>Metazoa</taxon>
        <taxon>Ecdysozoa</taxon>
        <taxon>Arthropoda</taxon>
        <taxon>Hexapoda</taxon>
        <taxon>Insecta</taxon>
        <taxon>Pterygota</taxon>
        <taxon>Neoptera</taxon>
        <taxon>Endopterygota</taxon>
        <taxon>Diptera</taxon>
        <taxon>Nematocera</taxon>
        <taxon>Culicoidea</taxon>
        <taxon>Culicidae</taxon>
        <taxon>Anophelinae</taxon>
        <taxon>Anopheles</taxon>
    </lineage>
</organism>
<dbReference type="AlphaFoldDB" id="A0A2M4B770"/>
<accession>A0A2M4B770</accession>
<dbReference type="EMBL" id="GGFK01015555">
    <property type="protein sequence ID" value="MBW48876.1"/>
    <property type="molecule type" value="Transcribed_RNA"/>
</dbReference>
<evidence type="ECO:0000256" key="1">
    <source>
        <dbReference type="SAM" id="SignalP"/>
    </source>
</evidence>
<feature type="signal peptide" evidence="1">
    <location>
        <begin position="1"/>
        <end position="21"/>
    </location>
</feature>
<feature type="chain" id="PRO_5014979806" evidence="1">
    <location>
        <begin position="22"/>
        <end position="77"/>
    </location>
</feature>
<name>A0A2M4B770_9DIPT</name>
<proteinExistence type="predicted"/>
<reference evidence="2" key="1">
    <citation type="submission" date="2018-01" db="EMBL/GenBank/DDBJ databases">
        <title>An insight into the sialome of Amazonian anophelines.</title>
        <authorList>
            <person name="Ribeiro J.M."/>
            <person name="Scarpassa V."/>
            <person name="Calvo E."/>
        </authorList>
    </citation>
    <scope>NUCLEOTIDE SEQUENCE</scope>
    <source>
        <tissue evidence="2">Salivary glands</tissue>
    </source>
</reference>